<protein>
    <recommendedName>
        <fullName evidence="1">DUF3447 domain-containing protein</fullName>
    </recommendedName>
</protein>
<reference evidence="2" key="1">
    <citation type="submission" date="2006-10" db="EMBL/GenBank/DDBJ databases">
        <authorList>
            <person name="Amadeo P."/>
            <person name="Zhao Q."/>
            <person name="Wortman J."/>
            <person name="Fraser-Liggett C."/>
            <person name="Carlton J."/>
        </authorList>
    </citation>
    <scope>NUCLEOTIDE SEQUENCE</scope>
    <source>
        <strain evidence="2">G3</strain>
    </source>
</reference>
<dbReference type="InterPro" id="IPR036770">
    <property type="entry name" value="Ankyrin_rpt-contain_sf"/>
</dbReference>
<dbReference type="Gene3D" id="1.25.40.20">
    <property type="entry name" value="Ankyrin repeat-containing domain"/>
    <property type="match status" value="1"/>
</dbReference>
<reference evidence="2" key="2">
    <citation type="journal article" date="2007" name="Science">
        <title>Draft genome sequence of the sexually transmitted pathogen Trichomonas vaginalis.</title>
        <authorList>
            <person name="Carlton J.M."/>
            <person name="Hirt R.P."/>
            <person name="Silva J.C."/>
            <person name="Delcher A.L."/>
            <person name="Schatz M."/>
            <person name="Zhao Q."/>
            <person name="Wortman J.R."/>
            <person name="Bidwell S.L."/>
            <person name="Alsmark U.C.M."/>
            <person name="Besteiro S."/>
            <person name="Sicheritz-Ponten T."/>
            <person name="Noel C.J."/>
            <person name="Dacks J.B."/>
            <person name="Foster P.G."/>
            <person name="Simillion C."/>
            <person name="Van de Peer Y."/>
            <person name="Miranda-Saavedra D."/>
            <person name="Barton G.J."/>
            <person name="Westrop G.D."/>
            <person name="Mueller S."/>
            <person name="Dessi D."/>
            <person name="Fiori P.L."/>
            <person name="Ren Q."/>
            <person name="Paulsen I."/>
            <person name="Zhang H."/>
            <person name="Bastida-Corcuera F.D."/>
            <person name="Simoes-Barbosa A."/>
            <person name="Brown M.T."/>
            <person name="Hayes R.D."/>
            <person name="Mukherjee M."/>
            <person name="Okumura C.Y."/>
            <person name="Schneider R."/>
            <person name="Smith A.J."/>
            <person name="Vanacova S."/>
            <person name="Villalvazo M."/>
            <person name="Haas B.J."/>
            <person name="Pertea M."/>
            <person name="Feldblyum T.V."/>
            <person name="Utterback T.R."/>
            <person name="Shu C.L."/>
            <person name="Osoegawa K."/>
            <person name="de Jong P.J."/>
            <person name="Hrdy I."/>
            <person name="Horvathova L."/>
            <person name="Zubacova Z."/>
            <person name="Dolezal P."/>
            <person name="Malik S.B."/>
            <person name="Logsdon J.M. Jr."/>
            <person name="Henze K."/>
            <person name="Gupta A."/>
            <person name="Wang C.C."/>
            <person name="Dunne R.L."/>
            <person name="Upcroft J.A."/>
            <person name="Upcroft P."/>
            <person name="White O."/>
            <person name="Salzberg S.L."/>
            <person name="Tang P."/>
            <person name="Chiu C.-H."/>
            <person name="Lee Y.-S."/>
            <person name="Embley T.M."/>
            <person name="Coombs G.H."/>
            <person name="Mottram J.C."/>
            <person name="Tachezy J."/>
            <person name="Fraser-Liggett C.M."/>
            <person name="Johnson P.J."/>
        </authorList>
    </citation>
    <scope>NUCLEOTIDE SEQUENCE [LARGE SCALE GENOMIC DNA]</scope>
    <source>
        <strain evidence="2">G3</strain>
    </source>
</reference>
<gene>
    <name evidence="2" type="ORF">TVAG_077090</name>
</gene>
<feature type="domain" description="DUF3447" evidence="1">
    <location>
        <begin position="197"/>
        <end position="272"/>
    </location>
</feature>
<dbReference type="AlphaFoldDB" id="A2D9V6"/>
<dbReference type="Proteomes" id="UP000001542">
    <property type="component" value="Unassembled WGS sequence"/>
</dbReference>
<dbReference type="SUPFAM" id="SSF48403">
    <property type="entry name" value="Ankyrin repeat"/>
    <property type="match status" value="1"/>
</dbReference>
<dbReference type="VEuPathDB" id="TrichDB:TVAG_077090"/>
<dbReference type="PANTHER" id="PTHR24182:SF13">
    <property type="entry name" value="LD18443P"/>
    <property type="match status" value="1"/>
</dbReference>
<organism evidence="2 3">
    <name type="scientific">Trichomonas vaginalis (strain ATCC PRA-98 / G3)</name>
    <dbReference type="NCBI Taxonomy" id="412133"/>
    <lineage>
        <taxon>Eukaryota</taxon>
        <taxon>Metamonada</taxon>
        <taxon>Parabasalia</taxon>
        <taxon>Trichomonadida</taxon>
        <taxon>Trichomonadidae</taxon>
        <taxon>Trichomonas</taxon>
    </lineage>
</organism>
<keyword evidence="3" id="KW-1185">Reference proteome</keyword>
<dbReference type="EMBL" id="DS113181">
    <property type="protein sequence ID" value="EAY22962.1"/>
    <property type="molecule type" value="Genomic_DNA"/>
</dbReference>
<dbReference type="SMR" id="A2D9V6"/>
<dbReference type="VEuPathDB" id="TrichDB:TVAGG3_0291220"/>
<dbReference type="eggNOG" id="ENOG502SBM3">
    <property type="taxonomic scope" value="Eukaryota"/>
</dbReference>
<proteinExistence type="predicted"/>
<sequence length="326" mass="38628">MSDQDIHPNKYSELRSIYGYYIDSYNALYQLKTDNEEELNKIYKMIKANLIDSKKFHPKNIMEDILGIIQFNNRYTKSYLSLAKLIYDEYHVEGVINIYYVPDFLFYKEYGIKLDKSGFFGNHDLENLDIHSENTIYRAIMYNDLESFIIFTERDGFDKNQKLKSKLYPYTGKGYSLLELCCYHGAVDCFKLLRTKFNSEITQRCLELSVLGGNQEIMSECLKYQKPDYDCMEYAIISHNIDFVTFLMNEYNIKILLMECGWYNNLDSFLVYFDQTNNFNECFVYSSEFNIISLCEYFLSLGANINEKGDWEEPLFILLQIIIAKK</sequence>
<dbReference type="InterPro" id="IPR020683">
    <property type="entry name" value="DUF3447"/>
</dbReference>
<dbReference type="Pfam" id="PF11929">
    <property type="entry name" value="DUF3447"/>
    <property type="match status" value="1"/>
</dbReference>
<dbReference type="KEGG" id="tva:5468521"/>
<evidence type="ECO:0000313" key="2">
    <source>
        <dbReference type="EMBL" id="EAY22962.1"/>
    </source>
</evidence>
<evidence type="ECO:0000259" key="1">
    <source>
        <dbReference type="Pfam" id="PF11929"/>
    </source>
</evidence>
<evidence type="ECO:0000313" key="3">
    <source>
        <dbReference type="Proteomes" id="UP000001542"/>
    </source>
</evidence>
<dbReference type="RefSeq" id="XP_001583948.1">
    <property type="nucleotide sequence ID" value="XM_001583898.1"/>
</dbReference>
<accession>A2D9V6</accession>
<dbReference type="InParanoid" id="A2D9V6"/>
<dbReference type="OrthoDB" id="10683141at2759"/>
<name>A2D9V6_TRIV3</name>
<dbReference type="PANTHER" id="PTHR24182">
    <property type="entry name" value="ANKYRIN REPEAT AND SOCS BOX CONTAINING 4"/>
    <property type="match status" value="1"/>
</dbReference>